<dbReference type="GO" id="GO:0005654">
    <property type="term" value="C:nucleoplasm"/>
    <property type="evidence" value="ECO:0007669"/>
    <property type="project" value="TreeGrafter"/>
</dbReference>
<dbReference type="GO" id="GO:0045893">
    <property type="term" value="P:positive regulation of DNA-templated transcription"/>
    <property type="evidence" value="ECO:0007669"/>
    <property type="project" value="TreeGrafter"/>
</dbReference>
<feature type="compositionally biased region" description="Polar residues" evidence="2">
    <location>
        <begin position="524"/>
        <end position="542"/>
    </location>
</feature>
<feature type="region of interest" description="Disordered" evidence="2">
    <location>
        <begin position="928"/>
        <end position="954"/>
    </location>
</feature>
<sequence length="1594" mass="179766">MFSNKCHRSSIFPSSQYKKLNSESNEFSGKSNYLEANDENMSSVGMDTFTVENISFSQPKSFKQNKAVDKNDTLKRQKTLEFLEKLLKNCDPEIEEQLKKLVKEKFGLHMKSSHQKEVLSSNQTVNGIMEFLEQQRNDFFLPCNSSSLPSLSGRSKNDWSKLRADNNRNLIKSTKAFLSKNRVTESTPSFVLGESNLNEDSDEGVFLHGENCSENKPASNCTTSNIFETKPHKDFSNSPQHDMWDTIHQVLNEQKLENQFWQKATSIKNNFKTKLPNFMDTSSTEDSTIKNILKSIGFDTEMCKRMQECAKQVSGINDQLGSDKNKRLTNKSKHSLSPEIDKCGLKRAKNKILSSEKASHKILFNKNFIATVPPIDTSVPPPVANFSNTVTPLPSLAPAPLSVLHSRSPVYSVLPSGLPTPIAPANYTHVPSQPAIAPCGPFFAQPQTSTLFPQQYNFSNMFEKNTCYSTSKSIIPTTIPCPPVHSNLKVIPPSPVPTSNSSIPSATTPSSLPGSSLCRDNSPKTDSWLSNNERSSQWNLLSPSHRDRSPTTSRQNRSLTPCSSRHTSYTLRCERSQVSSSSKEDKSHSPLSLRRGRSRTPSSLRRDKSRERSLTPSKSRRKKSRNQNKRDRSRTPYSSRRSHSRSPCSLKRDKLRSVSGRGSRYSKSRHSRSPSKPCNFHSKRSKLLHPVDERFASEYEYSPSPPLQKRTAVQCNGSTEGKNNTSSLKVQDVKEIFALKSKNLNASTNNSNRKYSCFLPHEIEQIIKQRILCSSRLEMLQNELAMLRKQQNELMRKKQREKDGHKDPLLTENAALQEEVSNQVKLLKKTMEELNETLEISGMSMESFTYHEKFYQYSKKSSLSDQFGFKSKSHESRANEKNRKTNKFHSHGFDKTASIQKEMSCERFSSRDNKPLLPLEIKSFAKGSQSSDKDKFSWNKRMDDSQLREDKDKRTSPFPLKWSAYSSENFLHNLHGNKDMAADYDETRSNKAKVSYEYFDPGNHWCRHCNLVTGNIYELFHHLQSKKHKAKLDHYDRPWLPESIKNPSNKPKMGQVQMAPIKGVEFLMSTHAFYCTLCKEFSGDVLCAEAHLKSDSHNTTYQKHIQENPYYEKRLNLDKAAGLQFFTSDKGEKRKNTEDSEMEERKDSLKKIQHDSKENFLEENKETEASSKDLIKDTKTDSEISAEIFSEEIQKENFENNSNKKAGVSSSCENKQKNEPNETKVTVLEASSAKNKILDQAKSTVQRSKIAIKLTGKTVIKPLQYPVLPPSIPVGKMPGRHKKRSVKAGFGKKVWPVKEIENQLSLDDFLTCSNNHGSVPVVSDIETDEERTDIKITNINTSGQSANTLLLQESIDNTENKKSSQKFLPESHTSTTSVSVTQMSGNCLPIDVLATAPPPPPPPVNAYKNSSNVFGDTENSDVYTFPAVGQKAINMHELNKWSEAKISESKKGARTLLNQQEYEPQMAVSTGVSTKSEEFSAEDLDDMRLLGIDPASQVPMAEVRPPPSLLSLTAHNMTNGDHKVKSKPIKDKNCVGNSHNVSFVDNSTICEKDGKQLESECLVSFDENKEQSPVEPSQVCSETGPSNDATPLAR</sequence>
<dbReference type="SMART" id="SM00451">
    <property type="entry name" value="ZnF_U1"/>
    <property type="match status" value="2"/>
</dbReference>
<evidence type="ECO:0000256" key="2">
    <source>
        <dbReference type="SAM" id="MobiDB-lite"/>
    </source>
</evidence>
<feature type="region of interest" description="Disordered" evidence="2">
    <location>
        <begin position="1190"/>
        <end position="1223"/>
    </location>
</feature>
<feature type="compositionally biased region" description="Basic and acidic residues" evidence="2">
    <location>
        <begin position="872"/>
        <end position="883"/>
    </location>
</feature>
<dbReference type="InterPro" id="IPR055309">
    <property type="entry name" value="Znf318-like"/>
</dbReference>
<feature type="compositionally biased region" description="Basic and acidic residues" evidence="2">
    <location>
        <begin position="604"/>
        <end position="613"/>
    </location>
</feature>
<accession>A0A6P7U2A8</accession>
<evidence type="ECO:0000256" key="1">
    <source>
        <dbReference type="SAM" id="Coils"/>
    </source>
</evidence>
<feature type="compositionally biased region" description="Polar residues" evidence="2">
    <location>
        <begin position="550"/>
        <end position="570"/>
    </location>
</feature>
<gene>
    <name evidence="5" type="primary">LOC115230338</name>
</gene>
<keyword evidence="1" id="KW-0175">Coiled coil</keyword>
<evidence type="ECO:0000259" key="3">
    <source>
        <dbReference type="SMART" id="SM00451"/>
    </source>
</evidence>
<dbReference type="GO" id="GO:0008270">
    <property type="term" value="F:zinc ion binding"/>
    <property type="evidence" value="ECO:0007669"/>
    <property type="project" value="InterPro"/>
</dbReference>
<feature type="compositionally biased region" description="Basic and acidic residues" evidence="2">
    <location>
        <begin position="1129"/>
        <end position="1176"/>
    </location>
</feature>
<name>A0A6P7U2A8_9MOLL</name>
<feature type="domain" description="U1-type" evidence="3">
    <location>
        <begin position="1001"/>
        <end position="1035"/>
    </location>
</feature>
<feature type="compositionally biased region" description="Basic residues" evidence="2">
    <location>
        <begin position="618"/>
        <end position="627"/>
    </location>
</feature>
<evidence type="ECO:0000313" key="5">
    <source>
        <dbReference type="RefSeq" id="XP_029656400.1"/>
    </source>
</evidence>
<feature type="coiled-coil region" evidence="1">
    <location>
        <begin position="777"/>
        <end position="837"/>
    </location>
</feature>
<feature type="compositionally biased region" description="Polar residues" evidence="2">
    <location>
        <begin position="711"/>
        <end position="727"/>
    </location>
</feature>
<feature type="region of interest" description="Disordered" evidence="2">
    <location>
        <begin position="869"/>
        <end position="895"/>
    </location>
</feature>
<feature type="compositionally biased region" description="Polar residues" evidence="2">
    <location>
        <begin position="1199"/>
        <end position="1213"/>
    </location>
</feature>
<feature type="compositionally biased region" description="Polar residues" evidence="2">
    <location>
        <begin position="497"/>
        <end position="514"/>
    </location>
</feature>
<protein>
    <submittedName>
        <fullName evidence="5">Uncharacterized protein LOC115230338</fullName>
    </submittedName>
</protein>
<dbReference type="InterPro" id="IPR003604">
    <property type="entry name" value="Matrin/U1-like-C_Znf_C2H2"/>
</dbReference>
<dbReference type="KEGG" id="osn:115230338"/>
<feature type="region of interest" description="Disordered" evidence="2">
    <location>
        <begin position="699"/>
        <end position="727"/>
    </location>
</feature>
<feature type="domain" description="U1-type" evidence="3">
    <location>
        <begin position="1070"/>
        <end position="1104"/>
    </location>
</feature>
<dbReference type="GO" id="GO:0045892">
    <property type="term" value="P:negative regulation of DNA-templated transcription"/>
    <property type="evidence" value="ECO:0007669"/>
    <property type="project" value="TreeGrafter"/>
</dbReference>
<evidence type="ECO:0000313" key="4">
    <source>
        <dbReference type="Proteomes" id="UP000515154"/>
    </source>
</evidence>
<feature type="compositionally biased region" description="Basic and acidic residues" evidence="2">
    <location>
        <begin position="931"/>
        <end position="954"/>
    </location>
</feature>
<feature type="region of interest" description="Disordered" evidence="2">
    <location>
        <begin position="1566"/>
        <end position="1594"/>
    </location>
</feature>
<feature type="compositionally biased region" description="Low complexity" evidence="2">
    <location>
        <begin position="1371"/>
        <end position="1380"/>
    </location>
</feature>
<feature type="region of interest" description="Disordered" evidence="2">
    <location>
        <begin position="492"/>
        <end position="686"/>
    </location>
</feature>
<dbReference type="PANTHER" id="PTHR15577">
    <property type="entry name" value="ZINC FINGER CONTAINING PROTEIN"/>
    <property type="match status" value="1"/>
</dbReference>
<dbReference type="RefSeq" id="XP_029656400.1">
    <property type="nucleotide sequence ID" value="XM_029800540.1"/>
</dbReference>
<dbReference type="GO" id="GO:0003676">
    <property type="term" value="F:nucleic acid binding"/>
    <property type="evidence" value="ECO:0007669"/>
    <property type="project" value="InterPro"/>
</dbReference>
<feature type="region of interest" description="Disordered" evidence="2">
    <location>
        <begin position="1128"/>
        <end position="1176"/>
    </location>
</feature>
<keyword evidence="4" id="KW-1185">Reference proteome</keyword>
<dbReference type="PANTHER" id="PTHR15577:SF2">
    <property type="entry name" value="ZINC FINGER PROTEIN 318"/>
    <property type="match status" value="1"/>
</dbReference>
<proteinExistence type="predicted"/>
<feature type="compositionally biased region" description="Polar residues" evidence="2">
    <location>
        <begin position="1574"/>
        <end position="1594"/>
    </location>
</feature>
<feature type="compositionally biased region" description="Basic residues" evidence="2">
    <location>
        <begin position="664"/>
        <end position="673"/>
    </location>
</feature>
<feature type="region of interest" description="Disordered" evidence="2">
    <location>
        <begin position="1360"/>
        <end position="1380"/>
    </location>
</feature>
<organism evidence="4 5">
    <name type="scientific">Octopus sinensis</name>
    <name type="common">East Asian common octopus</name>
    <dbReference type="NCBI Taxonomy" id="2607531"/>
    <lineage>
        <taxon>Eukaryota</taxon>
        <taxon>Metazoa</taxon>
        <taxon>Spiralia</taxon>
        <taxon>Lophotrochozoa</taxon>
        <taxon>Mollusca</taxon>
        <taxon>Cephalopoda</taxon>
        <taxon>Coleoidea</taxon>
        <taxon>Octopodiformes</taxon>
        <taxon>Octopoda</taxon>
        <taxon>Incirrata</taxon>
        <taxon>Octopodidae</taxon>
        <taxon>Octopus</taxon>
    </lineage>
</organism>
<reference evidence="5" key="1">
    <citation type="submission" date="2025-08" db="UniProtKB">
        <authorList>
            <consortium name="RefSeq"/>
        </authorList>
    </citation>
    <scope>IDENTIFICATION</scope>
</reference>
<dbReference type="Proteomes" id="UP000515154">
    <property type="component" value="Unplaced"/>
</dbReference>